<feature type="signal peptide" evidence="5">
    <location>
        <begin position="1"/>
        <end position="22"/>
    </location>
</feature>
<organism evidence="6 7">
    <name type="scientific">Pinibacter soli</name>
    <dbReference type="NCBI Taxonomy" id="3044211"/>
    <lineage>
        <taxon>Bacteria</taxon>
        <taxon>Pseudomonadati</taxon>
        <taxon>Bacteroidota</taxon>
        <taxon>Chitinophagia</taxon>
        <taxon>Chitinophagales</taxon>
        <taxon>Chitinophagaceae</taxon>
        <taxon>Pinibacter</taxon>
    </lineage>
</organism>
<proteinExistence type="inferred from homology"/>
<dbReference type="Gene3D" id="2.160.20.10">
    <property type="entry name" value="Single-stranded right-handed beta-helix, Pectin lyase-like"/>
    <property type="match status" value="1"/>
</dbReference>
<keyword evidence="7" id="KW-1185">Reference proteome</keyword>
<dbReference type="InterPro" id="IPR012334">
    <property type="entry name" value="Pectin_lyas_fold"/>
</dbReference>
<keyword evidence="5" id="KW-0732">Signal</keyword>
<evidence type="ECO:0000256" key="3">
    <source>
        <dbReference type="ARBA" id="ARBA00023295"/>
    </source>
</evidence>
<sequence>MIIKKTFQFLVLALLAHTQVHAQYSWDNLPTAQVPTFKNDTFNIKKYGAIADGITLNTNSINKAIDDCCKKGGGVVLIQEGIWLTGPIALKSNVNLHLNAAAILQFTKDFNQFPLVEGNYEGARSARNQSPISGDHLENIAITGKGIVDGNGDAWRMVGRDRLTESEWKKKLASGGLVSADGNTWYPSAKTKKAHEEKLNGIIAPGKTLKDYEAIKDYLRPNLVVLNDCKKVLLEDVTFQNSPAWNLHPLMCEDLTLKNLTVKNPEYAQNGDGVDVESCKNVLIDGCTFDVGDDGICIKSGRDEEGRKRGKPTENMVVRNSTVYKAHGGFVIGSEMSGGAKNIFVYSCSFIGTDKGLRFKTARGRGGVVENIYCKNIFMKDIVHEAIYFDMYYFTAPPKKGERAEAVEANITTPQFRNFEISNIVCDGADKGIFMRGLPEMAVKNISISNVLLSTEKGAEIIESSDIKLSNVTLLSKKTDPVIHVENSKDITIDALKYSPASTLLFNIYGADSKDINLRNTDASKVKTVASFVKGANAKAITVVN</sequence>
<dbReference type="InterPro" id="IPR006626">
    <property type="entry name" value="PbH1"/>
</dbReference>
<evidence type="ECO:0000313" key="6">
    <source>
        <dbReference type="EMBL" id="MDI3319229.1"/>
    </source>
</evidence>
<dbReference type="PANTHER" id="PTHR31339:SF9">
    <property type="entry name" value="PLASMIN AND FIBRONECTIN-BINDING PROTEIN A"/>
    <property type="match status" value="1"/>
</dbReference>
<dbReference type="RefSeq" id="WP_282333344.1">
    <property type="nucleotide sequence ID" value="NZ_JASBRG010000003.1"/>
</dbReference>
<dbReference type="SUPFAM" id="SSF51126">
    <property type="entry name" value="Pectin lyase-like"/>
    <property type="match status" value="1"/>
</dbReference>
<protein>
    <submittedName>
        <fullName evidence="6">Glycoside hydrolase family 28 protein</fullName>
    </submittedName>
</protein>
<name>A0ABT6RBC9_9BACT</name>
<accession>A0ABT6RBC9</accession>
<dbReference type="PANTHER" id="PTHR31339">
    <property type="entry name" value="PECTIN LYASE-RELATED"/>
    <property type="match status" value="1"/>
</dbReference>
<comment type="similarity">
    <text evidence="1 4">Belongs to the glycosyl hydrolase 28 family.</text>
</comment>
<keyword evidence="2 4" id="KW-0378">Hydrolase</keyword>
<dbReference type="InterPro" id="IPR000743">
    <property type="entry name" value="Glyco_hydro_28"/>
</dbReference>
<evidence type="ECO:0000256" key="2">
    <source>
        <dbReference type="ARBA" id="ARBA00022801"/>
    </source>
</evidence>
<dbReference type="SMART" id="SM00710">
    <property type="entry name" value="PbH1"/>
    <property type="match status" value="5"/>
</dbReference>
<dbReference type="Proteomes" id="UP001226434">
    <property type="component" value="Unassembled WGS sequence"/>
</dbReference>
<dbReference type="InterPro" id="IPR011050">
    <property type="entry name" value="Pectin_lyase_fold/virulence"/>
</dbReference>
<reference evidence="6 7" key="1">
    <citation type="submission" date="2023-05" db="EMBL/GenBank/DDBJ databases">
        <title>Genome sequence of Pinibacter sp. MAH-24.</title>
        <authorList>
            <person name="Huq M.A."/>
        </authorList>
    </citation>
    <scope>NUCLEOTIDE SEQUENCE [LARGE SCALE GENOMIC DNA]</scope>
    <source>
        <strain evidence="6 7">MAH-24</strain>
    </source>
</reference>
<dbReference type="EMBL" id="JASBRG010000003">
    <property type="protein sequence ID" value="MDI3319229.1"/>
    <property type="molecule type" value="Genomic_DNA"/>
</dbReference>
<evidence type="ECO:0000256" key="5">
    <source>
        <dbReference type="SAM" id="SignalP"/>
    </source>
</evidence>
<evidence type="ECO:0000256" key="4">
    <source>
        <dbReference type="RuleBase" id="RU361169"/>
    </source>
</evidence>
<dbReference type="InterPro" id="IPR051801">
    <property type="entry name" value="GH28_Enzymes"/>
</dbReference>
<comment type="caution">
    <text evidence="6">The sequence shown here is derived from an EMBL/GenBank/DDBJ whole genome shotgun (WGS) entry which is preliminary data.</text>
</comment>
<feature type="chain" id="PRO_5045722610" evidence="5">
    <location>
        <begin position="23"/>
        <end position="545"/>
    </location>
</feature>
<evidence type="ECO:0000313" key="7">
    <source>
        <dbReference type="Proteomes" id="UP001226434"/>
    </source>
</evidence>
<dbReference type="Pfam" id="PF00295">
    <property type="entry name" value="Glyco_hydro_28"/>
    <property type="match status" value="1"/>
</dbReference>
<evidence type="ECO:0000256" key="1">
    <source>
        <dbReference type="ARBA" id="ARBA00008834"/>
    </source>
</evidence>
<gene>
    <name evidence="6" type="ORF">QJ048_05565</name>
</gene>
<dbReference type="GO" id="GO:0016787">
    <property type="term" value="F:hydrolase activity"/>
    <property type="evidence" value="ECO:0007669"/>
    <property type="project" value="UniProtKB-KW"/>
</dbReference>
<keyword evidence="3 4" id="KW-0326">Glycosidase</keyword>